<dbReference type="Gene3D" id="3.30.160.390">
    <property type="entry name" value="Integrase, DNA-binding domain"/>
    <property type="match status" value="1"/>
</dbReference>
<feature type="domain" description="Core-binding (CB)" evidence="7">
    <location>
        <begin position="101"/>
        <end position="181"/>
    </location>
</feature>
<dbReference type="GO" id="GO:0006310">
    <property type="term" value="P:DNA recombination"/>
    <property type="evidence" value="ECO:0007669"/>
    <property type="project" value="UniProtKB-KW"/>
</dbReference>
<dbReference type="GO" id="GO:0003677">
    <property type="term" value="F:DNA binding"/>
    <property type="evidence" value="ECO:0007669"/>
    <property type="project" value="UniProtKB-UniRule"/>
</dbReference>
<dbReference type="Pfam" id="PF00589">
    <property type="entry name" value="Phage_integrase"/>
    <property type="match status" value="1"/>
</dbReference>
<evidence type="ECO:0000256" key="3">
    <source>
        <dbReference type="ARBA" id="ARBA00023125"/>
    </source>
</evidence>
<dbReference type="InterPro" id="IPR010998">
    <property type="entry name" value="Integrase_recombinase_N"/>
</dbReference>
<dbReference type="InterPro" id="IPR011010">
    <property type="entry name" value="DNA_brk_join_enz"/>
</dbReference>
<protein>
    <submittedName>
        <fullName evidence="8">Integrase arm-type DNA-binding domain-containing protein</fullName>
    </submittedName>
</protein>
<dbReference type="InterPro" id="IPR038488">
    <property type="entry name" value="Integrase_DNA-bd_sf"/>
</dbReference>
<evidence type="ECO:0000256" key="5">
    <source>
        <dbReference type="PROSITE-ProRule" id="PRU01248"/>
    </source>
</evidence>
<dbReference type="PANTHER" id="PTHR30629">
    <property type="entry name" value="PROPHAGE INTEGRASE"/>
    <property type="match status" value="1"/>
</dbReference>
<dbReference type="PROSITE" id="PS51898">
    <property type="entry name" value="TYR_RECOMBINASE"/>
    <property type="match status" value="1"/>
</dbReference>
<dbReference type="InterPro" id="IPR002104">
    <property type="entry name" value="Integrase_catalytic"/>
</dbReference>
<dbReference type="InterPro" id="IPR044068">
    <property type="entry name" value="CB"/>
</dbReference>
<dbReference type="PANTHER" id="PTHR30629:SF2">
    <property type="entry name" value="PROPHAGE INTEGRASE INTS-RELATED"/>
    <property type="match status" value="1"/>
</dbReference>
<gene>
    <name evidence="8" type="ORF">JZL65_02510</name>
</gene>
<accession>A0A9E6SXY5</accession>
<dbReference type="PROSITE" id="PS51900">
    <property type="entry name" value="CB"/>
    <property type="match status" value="1"/>
</dbReference>
<dbReference type="RefSeq" id="WP_273145470.1">
    <property type="nucleotide sequence ID" value="NZ_CP053675.1"/>
</dbReference>
<evidence type="ECO:0000259" key="7">
    <source>
        <dbReference type="PROSITE" id="PS51900"/>
    </source>
</evidence>
<evidence type="ECO:0000256" key="1">
    <source>
        <dbReference type="ARBA" id="ARBA00008857"/>
    </source>
</evidence>
<evidence type="ECO:0000313" key="9">
    <source>
        <dbReference type="Proteomes" id="UP000683551"/>
    </source>
</evidence>
<dbReference type="GO" id="GO:0015074">
    <property type="term" value="P:DNA integration"/>
    <property type="evidence" value="ECO:0007669"/>
    <property type="project" value="UniProtKB-KW"/>
</dbReference>
<evidence type="ECO:0000256" key="4">
    <source>
        <dbReference type="ARBA" id="ARBA00023172"/>
    </source>
</evidence>
<dbReference type="InterPro" id="IPR050808">
    <property type="entry name" value="Phage_Integrase"/>
</dbReference>
<evidence type="ECO:0000256" key="2">
    <source>
        <dbReference type="ARBA" id="ARBA00022908"/>
    </source>
</evidence>
<reference evidence="8" key="1">
    <citation type="submission" date="2021-02" db="EMBL/GenBank/DDBJ databases">
        <title>Comparative genomics of Ferrovum myxofaciens strains, predominant extremophile bacteria forming large biofilm stalactites in acid mine ecosystems.</title>
        <authorList>
            <person name="Burkartova K."/>
            <person name="Ridl J."/>
            <person name="Pajer P."/>
            <person name="Falteisek L."/>
        </authorList>
    </citation>
    <scope>NUCLEOTIDE SEQUENCE</scope>
    <source>
        <strain evidence="8">MI1III</strain>
    </source>
</reference>
<dbReference type="Gene3D" id="1.10.443.10">
    <property type="entry name" value="Intergrase catalytic core"/>
    <property type="match status" value="1"/>
</dbReference>
<dbReference type="InterPro" id="IPR013762">
    <property type="entry name" value="Integrase-like_cat_sf"/>
</dbReference>
<organism evidence="8 9">
    <name type="scientific">Ferrovum myxofaciens</name>
    <dbReference type="NCBI Taxonomy" id="416213"/>
    <lineage>
        <taxon>Bacteria</taxon>
        <taxon>Pseudomonadati</taxon>
        <taxon>Pseudomonadota</taxon>
        <taxon>Betaproteobacteria</taxon>
        <taxon>Ferrovales</taxon>
        <taxon>Ferrovaceae</taxon>
        <taxon>Ferrovum</taxon>
    </lineage>
</organism>
<keyword evidence="2" id="KW-0229">DNA integration</keyword>
<dbReference type="EMBL" id="CP071137">
    <property type="protein sequence ID" value="QWY77977.1"/>
    <property type="molecule type" value="Genomic_DNA"/>
</dbReference>
<keyword evidence="4" id="KW-0233">DNA recombination</keyword>
<dbReference type="AlphaFoldDB" id="A0A9E6SXY5"/>
<dbReference type="Gene3D" id="1.10.150.130">
    <property type="match status" value="1"/>
</dbReference>
<keyword evidence="3 5" id="KW-0238">DNA-binding</keyword>
<dbReference type="SUPFAM" id="SSF56349">
    <property type="entry name" value="DNA breaking-rejoining enzymes"/>
    <property type="match status" value="1"/>
</dbReference>
<comment type="similarity">
    <text evidence="1">Belongs to the 'phage' integrase family.</text>
</comment>
<evidence type="ECO:0000313" key="8">
    <source>
        <dbReference type="EMBL" id="QWY77977.1"/>
    </source>
</evidence>
<dbReference type="Pfam" id="PF13356">
    <property type="entry name" value="Arm-DNA-bind_3"/>
    <property type="match status" value="1"/>
</dbReference>
<feature type="domain" description="Tyr recombinase" evidence="6">
    <location>
        <begin position="201"/>
        <end position="393"/>
    </location>
</feature>
<sequence>MGNTINFTKAALTTLLPPELGKRAVYHDAKTTGLQLRVTHAGVKTFSLFRRVKGGLPERMTLGRFPDMSIEQARKLAARVNSEIEEGSNPAEVKRALKGEPSVSTFFEEYEKRHGMKKKSWSDDQQRFRDYLEKPLGMKKLSSVTREMIGRILSDMESEGKAGATINNVRALASGIFGKAIEWSYLTENPVKGIKTRKSIKRDRFLQSNELPRFFASLGDEPNDTIRDYFILSLLTGARRANVLEMRWNQINLADGIWRIPDTKNGTPQNVTLSPEAAAILVARKANAKGPFVFPGDGASGHLIEPKKGWKRIFDRDELTQIVLRIEAAGGKFSKQDDESLLDSIKRARQDATQMKLDIEGCRMEDLRIHDLRRTLGSWQAKQGASLAIIGKR</sequence>
<dbReference type="CDD" id="cd00796">
    <property type="entry name" value="INT_Rci_Hp1_C"/>
    <property type="match status" value="1"/>
</dbReference>
<dbReference type="Proteomes" id="UP000683551">
    <property type="component" value="Chromosome"/>
</dbReference>
<name>A0A9E6SXY5_9PROT</name>
<proteinExistence type="inferred from homology"/>
<evidence type="ECO:0000259" key="6">
    <source>
        <dbReference type="PROSITE" id="PS51898"/>
    </source>
</evidence>
<dbReference type="InterPro" id="IPR025166">
    <property type="entry name" value="Integrase_DNA_bind_dom"/>
</dbReference>